<evidence type="ECO:0000313" key="7">
    <source>
        <dbReference type="EMBL" id="OAD52218.1"/>
    </source>
</evidence>
<evidence type="ECO:0000256" key="4">
    <source>
        <dbReference type="ARBA" id="ARBA00046368"/>
    </source>
</evidence>
<dbReference type="GO" id="GO:0071013">
    <property type="term" value="C:catalytic step 2 spliceosome"/>
    <property type="evidence" value="ECO:0007669"/>
    <property type="project" value="TreeGrafter"/>
</dbReference>
<dbReference type="EMBL" id="KQ776185">
    <property type="protein sequence ID" value="OAD52218.1"/>
    <property type="molecule type" value="Genomic_DNA"/>
</dbReference>
<proteinExistence type="inferred from homology"/>
<keyword evidence="5" id="KW-0697">Rotamase</keyword>
<dbReference type="EC" id="5.2.1.8" evidence="5"/>
<dbReference type="Gene3D" id="2.40.100.10">
    <property type="entry name" value="Cyclophilin-like"/>
    <property type="match status" value="1"/>
</dbReference>
<comment type="function">
    <text evidence="5">PPIases accelerate the folding of proteins. It catalyzes the cis-trans isomerization of proline imidic peptide bonds in oligopeptides.</text>
</comment>
<keyword evidence="5 7" id="KW-0413">Isomerase</keyword>
<dbReference type="AlphaFoldDB" id="A0A310SF17"/>
<dbReference type="InterPro" id="IPR002130">
    <property type="entry name" value="Cyclophilin-type_PPIase_dom"/>
</dbReference>
<organism evidence="7 8">
    <name type="scientific">Eufriesea mexicana</name>
    <dbReference type="NCBI Taxonomy" id="516756"/>
    <lineage>
        <taxon>Eukaryota</taxon>
        <taxon>Metazoa</taxon>
        <taxon>Ecdysozoa</taxon>
        <taxon>Arthropoda</taxon>
        <taxon>Hexapoda</taxon>
        <taxon>Insecta</taxon>
        <taxon>Pterygota</taxon>
        <taxon>Neoptera</taxon>
        <taxon>Endopterygota</taxon>
        <taxon>Hymenoptera</taxon>
        <taxon>Apocrita</taxon>
        <taxon>Aculeata</taxon>
        <taxon>Apoidea</taxon>
        <taxon>Anthophila</taxon>
        <taxon>Apidae</taxon>
        <taxon>Eufriesea</taxon>
    </lineage>
</organism>
<evidence type="ECO:0000313" key="8">
    <source>
        <dbReference type="Proteomes" id="UP000250275"/>
    </source>
</evidence>
<comment type="subcellular location">
    <subcellularLocation>
        <location evidence="1">Nucleus</location>
    </subcellularLocation>
</comment>
<dbReference type="PROSITE" id="PS50072">
    <property type="entry name" value="CSA_PPIASE_2"/>
    <property type="match status" value="1"/>
</dbReference>
<dbReference type="InterPro" id="IPR029000">
    <property type="entry name" value="Cyclophilin-like_dom_sf"/>
</dbReference>
<dbReference type="PANTHER" id="PTHR45625">
    <property type="entry name" value="PEPTIDYL-PROLYL CIS-TRANS ISOMERASE-RELATED"/>
    <property type="match status" value="1"/>
</dbReference>
<evidence type="ECO:0000256" key="2">
    <source>
        <dbReference type="ARBA" id="ARBA00007365"/>
    </source>
</evidence>
<dbReference type="InterPro" id="IPR044666">
    <property type="entry name" value="Cyclophilin_A-like"/>
</dbReference>
<accession>A0A310SF17</accession>
<evidence type="ECO:0000256" key="5">
    <source>
        <dbReference type="RuleBase" id="RU363019"/>
    </source>
</evidence>
<sequence length="190" mass="21523">MCRNIYRDLETINVAGIMGLWHIELIGPVKPMLKGDKAFITRGGDPTREGGKKYGEPFNDEFHTRLRFCRRDLITMTNAGKDDNGLQFFFTLSSTLNLQNKHTIFGAVVVRVCVVWIEVQRVAADARCNWLVFVFHREAILETTRRIGQLTGLLTAQTLGILPLEDDMNCTLAAKPKSNAHDGLQSERFR</sequence>
<comment type="catalytic activity">
    <reaction evidence="5">
        <text>[protein]-peptidylproline (omega=180) = [protein]-peptidylproline (omega=0)</text>
        <dbReference type="Rhea" id="RHEA:16237"/>
        <dbReference type="Rhea" id="RHEA-COMP:10747"/>
        <dbReference type="Rhea" id="RHEA-COMP:10748"/>
        <dbReference type="ChEBI" id="CHEBI:83833"/>
        <dbReference type="ChEBI" id="CHEBI:83834"/>
        <dbReference type="EC" id="5.2.1.8"/>
    </reaction>
</comment>
<comment type="similarity">
    <text evidence="2 5">Belongs to the cyclophilin-type PPIase family.</text>
</comment>
<dbReference type="PRINTS" id="PR00153">
    <property type="entry name" value="CSAPPISMRASE"/>
</dbReference>
<gene>
    <name evidence="7" type="ORF">WN48_02601</name>
</gene>
<evidence type="ECO:0000256" key="1">
    <source>
        <dbReference type="ARBA" id="ARBA00004123"/>
    </source>
</evidence>
<feature type="domain" description="PPIase cyclophilin-type" evidence="6">
    <location>
        <begin position="37"/>
        <end position="109"/>
    </location>
</feature>
<dbReference type="SUPFAM" id="SSF50891">
    <property type="entry name" value="Cyclophilin-like"/>
    <property type="match status" value="1"/>
</dbReference>
<comment type="subunit">
    <text evidence="4">Part of the activated spliceosome B/catalytic step 1 spliceosome, one of the forms of the spliceosome which has a well-formed active site but still cannot catalyze the branching reaction and is composed at least of 52 proteins, the U2, U5 and U6 snRNAs and the pre-mRNA. Recruited during early steps of activated spliceosome B maturation, it is probably one of the first proteins released from this complex as he matures to the spliceosome C complex. Component of the minor spliceosome, which splices U12-type introns.</text>
</comment>
<protein>
    <recommendedName>
        <fullName evidence="5">Peptidyl-prolyl cis-trans isomerase</fullName>
        <shortName evidence="5">PPIase</shortName>
        <ecNumber evidence="5">5.2.1.8</ecNumber>
    </recommendedName>
</protein>
<name>A0A310SF17_9HYME</name>
<dbReference type="Pfam" id="PF00160">
    <property type="entry name" value="Pro_isomerase"/>
    <property type="match status" value="1"/>
</dbReference>
<evidence type="ECO:0000256" key="3">
    <source>
        <dbReference type="ARBA" id="ARBA00023242"/>
    </source>
</evidence>
<keyword evidence="3" id="KW-0539">Nucleus</keyword>
<reference evidence="7 8" key="1">
    <citation type="submission" date="2015-07" db="EMBL/GenBank/DDBJ databases">
        <title>The genome of Eufriesea mexicana.</title>
        <authorList>
            <person name="Pan H."/>
            <person name="Kapheim K."/>
        </authorList>
    </citation>
    <scope>NUCLEOTIDE SEQUENCE [LARGE SCALE GENOMIC DNA]</scope>
    <source>
        <strain evidence="7">0111107269</strain>
        <tissue evidence="7">Whole body</tissue>
    </source>
</reference>
<dbReference type="PANTHER" id="PTHR45625:SF6">
    <property type="entry name" value="SPLICEOSOME-ASSOCIATED PROTEIN CWC27 HOMOLOG"/>
    <property type="match status" value="1"/>
</dbReference>
<keyword evidence="8" id="KW-1185">Reference proteome</keyword>
<dbReference type="Proteomes" id="UP000250275">
    <property type="component" value="Unassembled WGS sequence"/>
</dbReference>
<evidence type="ECO:0000259" key="6">
    <source>
        <dbReference type="PROSITE" id="PS50072"/>
    </source>
</evidence>
<dbReference type="GO" id="GO:0003755">
    <property type="term" value="F:peptidyl-prolyl cis-trans isomerase activity"/>
    <property type="evidence" value="ECO:0007669"/>
    <property type="project" value="UniProtKB-UniRule"/>
</dbReference>